<sequence>MKSVMVDCSVAGAIPDEVFTLLCPAITIVEVVDSHLVGANTVPVTLEDQKSEKDQVYKTQMHPPEDQINLNIHKEQADAQGKAGGLALAWNNNIHLEIVHSSINQIDAMVMDNMKNKEWVLSCFYGSPYKEFKEKSWEFLREMSEVVEDPWLVIGGLIDLGFSGHPLTWSNHRDGWGLVEERLDRSLSNTGWLDLFSKSMLKQLASIASDHSPILLTTNPSFTSGPKPFKFFGLWLEDDSCKPVISESWDLNQVGSAGHKLISQISSIIPDPTNPLYSQNLINLAVKLETWYNLEEAFWKVKAGEKDVKLGDGHTSYFHSLACNRDTFNMIDSIKDPHGLWLEDQAAIAECLTSHFKGMATSTNIIHDFSSITNLIPSCIKKGLDQIHQFGYWEIINGETVDIWKDKWIPNVTYPLVKSELESLSDINKVCSLFNVGTRDWNAEIIDLCFPSQTRNKILNLKPYLGEEDIFKWSLSMGGKFTVKSLFNTISTSTAIVNSSIWNKHWSFDILPRIIMFIWKCLYDILPLNGEYRGTRCIPARCMNEDEGYSFAANSALKWCVEMQLSNFLIESNNKQFFCLSAGSNTNPVWSSKSHLKKQRLWL</sequence>
<dbReference type="PANTHER" id="PTHR33710:SF71">
    <property type="entry name" value="ENDONUCLEASE_EXONUCLEASE_PHOSPHATASE DOMAIN-CONTAINING PROTEIN"/>
    <property type="match status" value="1"/>
</dbReference>
<dbReference type="InParanoid" id="A0A200QMD7"/>
<accession>A0A200QMD7</accession>
<organism evidence="1 2">
    <name type="scientific">Macleaya cordata</name>
    <name type="common">Five-seeded plume-poppy</name>
    <name type="synonym">Bocconia cordata</name>
    <dbReference type="NCBI Taxonomy" id="56857"/>
    <lineage>
        <taxon>Eukaryota</taxon>
        <taxon>Viridiplantae</taxon>
        <taxon>Streptophyta</taxon>
        <taxon>Embryophyta</taxon>
        <taxon>Tracheophyta</taxon>
        <taxon>Spermatophyta</taxon>
        <taxon>Magnoliopsida</taxon>
        <taxon>Ranunculales</taxon>
        <taxon>Papaveraceae</taxon>
        <taxon>Papaveroideae</taxon>
        <taxon>Macleaya</taxon>
    </lineage>
</organism>
<name>A0A200QMD7_MACCD</name>
<dbReference type="Proteomes" id="UP000195402">
    <property type="component" value="Unassembled WGS sequence"/>
</dbReference>
<dbReference type="OMA" id="ACANSEW"/>
<gene>
    <name evidence="1" type="ORF">BVC80_1463g3</name>
</gene>
<dbReference type="OrthoDB" id="1434235at2759"/>
<evidence type="ECO:0000313" key="1">
    <source>
        <dbReference type="EMBL" id="OVA11591.1"/>
    </source>
</evidence>
<evidence type="ECO:0000313" key="2">
    <source>
        <dbReference type="Proteomes" id="UP000195402"/>
    </source>
</evidence>
<dbReference type="EMBL" id="MVGT01001613">
    <property type="protein sequence ID" value="OVA11591.1"/>
    <property type="molecule type" value="Genomic_DNA"/>
</dbReference>
<dbReference type="PANTHER" id="PTHR33710">
    <property type="entry name" value="BNAC02G09200D PROTEIN"/>
    <property type="match status" value="1"/>
</dbReference>
<keyword evidence="2" id="KW-1185">Reference proteome</keyword>
<dbReference type="InterPro" id="IPR036691">
    <property type="entry name" value="Endo/exonu/phosph_ase_sf"/>
</dbReference>
<dbReference type="SUPFAM" id="SSF56219">
    <property type="entry name" value="DNase I-like"/>
    <property type="match status" value="1"/>
</dbReference>
<dbReference type="Gene3D" id="3.60.10.10">
    <property type="entry name" value="Endonuclease/exonuclease/phosphatase"/>
    <property type="match status" value="1"/>
</dbReference>
<reference evidence="1 2" key="1">
    <citation type="journal article" date="2017" name="Mol. Plant">
        <title>The Genome of Medicinal Plant Macleaya cordata Provides New Insights into Benzylisoquinoline Alkaloids Metabolism.</title>
        <authorList>
            <person name="Liu X."/>
            <person name="Liu Y."/>
            <person name="Huang P."/>
            <person name="Ma Y."/>
            <person name="Qing Z."/>
            <person name="Tang Q."/>
            <person name="Cao H."/>
            <person name="Cheng P."/>
            <person name="Zheng Y."/>
            <person name="Yuan Z."/>
            <person name="Zhou Y."/>
            <person name="Liu J."/>
            <person name="Tang Z."/>
            <person name="Zhuo Y."/>
            <person name="Zhang Y."/>
            <person name="Yu L."/>
            <person name="Huang J."/>
            <person name="Yang P."/>
            <person name="Peng Q."/>
            <person name="Zhang J."/>
            <person name="Jiang W."/>
            <person name="Zhang Z."/>
            <person name="Lin K."/>
            <person name="Ro D.K."/>
            <person name="Chen X."/>
            <person name="Xiong X."/>
            <person name="Shang Y."/>
            <person name="Huang S."/>
            <person name="Zeng J."/>
        </authorList>
    </citation>
    <scope>NUCLEOTIDE SEQUENCE [LARGE SCALE GENOMIC DNA]</scope>
    <source>
        <strain evidence="2">cv. BLH2017</strain>
        <tissue evidence="1">Root</tissue>
    </source>
</reference>
<evidence type="ECO:0008006" key="3">
    <source>
        <dbReference type="Google" id="ProtNLM"/>
    </source>
</evidence>
<protein>
    <recommendedName>
        <fullName evidence="3">Reverse transcriptase zinc-binding domain</fullName>
    </recommendedName>
</protein>
<dbReference type="AlphaFoldDB" id="A0A200QMD7"/>
<comment type="caution">
    <text evidence="1">The sequence shown here is derived from an EMBL/GenBank/DDBJ whole genome shotgun (WGS) entry which is preliminary data.</text>
</comment>
<proteinExistence type="predicted"/>